<evidence type="ECO:0000313" key="2">
    <source>
        <dbReference type="EMBL" id="CBH09825.1"/>
    </source>
</evidence>
<reference evidence="3" key="1">
    <citation type="journal article" date="2010" name="PLoS Negl. Trop. Dis.">
        <title>The genome sequence of Trypanosoma brucei gambiense, causative agent of chronic human african trypanosomiasis.</title>
        <authorList>
            <person name="Jackson A.P."/>
            <person name="Sanders M."/>
            <person name="Berry A."/>
            <person name="McQuillan J."/>
            <person name="Aslett M.A."/>
            <person name="Quail M.A."/>
            <person name="Chukualim B."/>
            <person name="Capewell P."/>
            <person name="MacLeod A."/>
            <person name="Melville S.E."/>
            <person name="Gibson W."/>
            <person name="Barry J.D."/>
            <person name="Berriman M."/>
            <person name="Hertz-Fowler C."/>
        </authorList>
    </citation>
    <scope>NUCLEOTIDE SEQUENCE [LARGE SCALE GENOMIC DNA]</scope>
    <source>
        <strain evidence="3">MHOM/CI/86/DAL972</strain>
    </source>
</reference>
<evidence type="ECO:0000313" key="3">
    <source>
        <dbReference type="Proteomes" id="UP000002316"/>
    </source>
</evidence>
<protein>
    <submittedName>
        <fullName evidence="2">Uncharacterized protein</fullName>
    </submittedName>
</protein>
<feature type="transmembrane region" description="Helical" evidence="1">
    <location>
        <begin position="134"/>
        <end position="151"/>
    </location>
</feature>
<sequence length="175" mass="20535">MCVCVCFIYFSCSRMHKYALYGPVFFHTVLFLFIFIIFIFIFFRSPSSSFLFPLPFPSSPVHMSKRSELRALVPFAPCEQAYVRFPTFLSWCSACMIFSFYSGGNEVRRVYLSFFVFFSHQTVAFPSLCPAGMFSLFLVLFFVPTLVIAFLRPYNSYRRNLSFCVFSMHSFRESR</sequence>
<dbReference type="EMBL" id="FN554966">
    <property type="protein sequence ID" value="CBH09825.1"/>
    <property type="molecule type" value="Genomic_DNA"/>
</dbReference>
<dbReference type="AlphaFoldDB" id="C9ZK61"/>
<evidence type="ECO:0000256" key="1">
    <source>
        <dbReference type="SAM" id="Phobius"/>
    </source>
</evidence>
<feature type="transmembrane region" description="Helical" evidence="1">
    <location>
        <begin position="18"/>
        <end position="43"/>
    </location>
</feature>
<name>C9ZK61_TRYB9</name>
<accession>C9ZK61</accession>
<dbReference type="KEGG" id="tbg:TbgDal_III1640"/>
<feature type="transmembrane region" description="Helical" evidence="1">
    <location>
        <begin position="110"/>
        <end position="128"/>
    </location>
</feature>
<dbReference type="Proteomes" id="UP000002316">
    <property type="component" value="Chromosome 3"/>
</dbReference>
<organism evidence="2 3">
    <name type="scientific">Trypanosoma brucei gambiense (strain MHOM/CI/86/DAL972)</name>
    <dbReference type="NCBI Taxonomy" id="679716"/>
    <lineage>
        <taxon>Eukaryota</taxon>
        <taxon>Discoba</taxon>
        <taxon>Euglenozoa</taxon>
        <taxon>Kinetoplastea</taxon>
        <taxon>Metakinetoplastina</taxon>
        <taxon>Trypanosomatida</taxon>
        <taxon>Trypanosomatidae</taxon>
        <taxon>Trypanosoma</taxon>
    </lineage>
</organism>
<dbReference type="RefSeq" id="XP_011772118.1">
    <property type="nucleotide sequence ID" value="XM_011773816.1"/>
</dbReference>
<gene>
    <name evidence="2" type="ORF">TbgDal_III1640</name>
</gene>
<feature type="transmembrane region" description="Helical" evidence="1">
    <location>
        <begin position="81"/>
        <end position="103"/>
    </location>
</feature>
<keyword evidence="1" id="KW-0472">Membrane</keyword>
<dbReference type="GeneID" id="23858934"/>
<dbReference type="VEuPathDB" id="TriTrypDB:Tbg972.3.1640"/>
<keyword evidence="1" id="KW-1133">Transmembrane helix</keyword>
<proteinExistence type="predicted"/>
<keyword evidence="1" id="KW-0812">Transmembrane</keyword>